<dbReference type="InterPro" id="IPR015590">
    <property type="entry name" value="Aldehyde_DH_dom"/>
</dbReference>
<dbReference type="Pfam" id="PF00171">
    <property type="entry name" value="Aldedh"/>
    <property type="match status" value="1"/>
</dbReference>
<evidence type="ECO:0000256" key="2">
    <source>
        <dbReference type="ARBA" id="ARBA00011881"/>
    </source>
</evidence>
<evidence type="ECO:0000256" key="4">
    <source>
        <dbReference type="PROSITE-ProRule" id="PRU10007"/>
    </source>
</evidence>
<dbReference type="Gene3D" id="3.40.309.10">
    <property type="entry name" value="Aldehyde Dehydrogenase, Chain A, domain 2"/>
    <property type="match status" value="1"/>
</dbReference>
<dbReference type="InterPro" id="IPR029510">
    <property type="entry name" value="Ald_DH_CS_GLU"/>
</dbReference>
<dbReference type="EMBL" id="RKLR01000025">
    <property type="protein sequence ID" value="MBX0325985.1"/>
    <property type="molecule type" value="Genomic_DNA"/>
</dbReference>
<feature type="domain" description="Aldehyde dehydrogenase" evidence="6">
    <location>
        <begin position="38"/>
        <end position="492"/>
    </location>
</feature>
<comment type="caution">
    <text evidence="7">The sequence shown here is derived from an EMBL/GenBank/DDBJ whole genome shotgun (WGS) entry which is preliminary data.</text>
</comment>
<proteinExistence type="inferred from homology"/>
<dbReference type="FunFam" id="3.40.309.10:FF:000012">
    <property type="entry name" value="Betaine aldehyde dehydrogenase"/>
    <property type="match status" value="1"/>
</dbReference>
<dbReference type="GO" id="GO:0016620">
    <property type="term" value="F:oxidoreductase activity, acting on the aldehyde or oxo group of donors, NAD or NADP as acceptor"/>
    <property type="evidence" value="ECO:0007669"/>
    <property type="project" value="InterPro"/>
</dbReference>
<dbReference type="FunFam" id="3.40.605.10:FF:000007">
    <property type="entry name" value="NAD/NADP-dependent betaine aldehyde dehydrogenase"/>
    <property type="match status" value="1"/>
</dbReference>
<comment type="subunit">
    <text evidence="2">Homotetramer.</text>
</comment>
<dbReference type="PANTHER" id="PTHR11699">
    <property type="entry name" value="ALDEHYDE DEHYDROGENASE-RELATED"/>
    <property type="match status" value="1"/>
</dbReference>
<sequence length="497" mass="53179">MSREFAVDMRERHEQAIAEATADREFPLWIDGEARAAESGDTFATRDPAVDVEITTVPRGDAADVDAAVSAARTAFESEWGALDHTDRADRLLAWTDRLREHTDELARLESLDTGKPEAFAAAEIEEGIDYIEYYGHLLHGDTDERIPVGADTHAYNRKEPYGVAGLIVPWNYPVLLTSWKLGPALAAGNTVVLKPAESTPLTSTRLAQLADGILPDGTLNVVHGFGDEAGAALTNHPGVDKLSFTGEDATGELVMSAAAKNITPVTLELGGKSPFVVFPDADLAAAAETAAEGIFYNVGQSCDAFSRTLVHEDVHDAFLDRFVEAAASWTVGDPLEDGTMVGSLASEQQYEKVREYVDIGLASGAELVHGGEGIDGDGWFHEPTIFDGVDNDSRLAQEEVFGPVASVIEFADYEEAIALANDVDYGLASGVATEDVSLAHRAAADIDAGTVWVNDYARFAPGLAFGGFKRSGVGRECGAETLDEYRQNKSVVLNLD</sequence>
<evidence type="ECO:0000313" key="8">
    <source>
        <dbReference type="Proteomes" id="UP001430377"/>
    </source>
</evidence>
<comment type="similarity">
    <text evidence="1 5">Belongs to the aldehyde dehydrogenase family.</text>
</comment>
<organism evidence="7 8">
    <name type="scientific">Haloarcula rubra</name>
    <dbReference type="NCBI Taxonomy" id="2487747"/>
    <lineage>
        <taxon>Archaea</taxon>
        <taxon>Methanobacteriati</taxon>
        <taxon>Methanobacteriota</taxon>
        <taxon>Stenosarchaea group</taxon>
        <taxon>Halobacteria</taxon>
        <taxon>Halobacteriales</taxon>
        <taxon>Haloarculaceae</taxon>
        <taxon>Haloarcula</taxon>
    </lineage>
</organism>
<dbReference type="RefSeq" id="WP_220620837.1">
    <property type="nucleotide sequence ID" value="NZ_RKLR01000025.1"/>
</dbReference>
<dbReference type="AlphaFoldDB" id="A0AAW4PZI0"/>
<dbReference type="InterPro" id="IPR016162">
    <property type="entry name" value="Ald_DH_N"/>
</dbReference>
<evidence type="ECO:0000313" key="7">
    <source>
        <dbReference type="EMBL" id="MBX0325985.1"/>
    </source>
</evidence>
<dbReference type="Proteomes" id="UP001430377">
    <property type="component" value="Unassembled WGS sequence"/>
</dbReference>
<reference evidence="7 8" key="1">
    <citation type="submission" date="2021-06" db="EMBL/GenBank/DDBJ databases">
        <title>Halomicroarcula sp. a new haloarchaeum isolated from saline soil.</title>
        <authorList>
            <person name="Duran-Viseras A."/>
            <person name="Sanchez-Porro C."/>
            <person name="Ventosa A."/>
        </authorList>
    </citation>
    <scope>NUCLEOTIDE SEQUENCE [LARGE SCALE GENOMIC DNA]</scope>
    <source>
        <strain evidence="7 8">F13</strain>
    </source>
</reference>
<dbReference type="PROSITE" id="PS00687">
    <property type="entry name" value="ALDEHYDE_DEHYDR_GLU"/>
    <property type="match status" value="1"/>
</dbReference>
<dbReference type="InterPro" id="IPR016163">
    <property type="entry name" value="Ald_DH_C"/>
</dbReference>
<evidence type="ECO:0000256" key="5">
    <source>
        <dbReference type="RuleBase" id="RU003345"/>
    </source>
</evidence>
<evidence type="ECO:0000259" key="6">
    <source>
        <dbReference type="Pfam" id="PF00171"/>
    </source>
</evidence>
<dbReference type="SUPFAM" id="SSF53720">
    <property type="entry name" value="ALDH-like"/>
    <property type="match status" value="1"/>
</dbReference>
<evidence type="ECO:0000256" key="3">
    <source>
        <dbReference type="ARBA" id="ARBA00023002"/>
    </source>
</evidence>
<accession>A0AAW4PZI0</accession>
<keyword evidence="3 5" id="KW-0560">Oxidoreductase</keyword>
<feature type="active site" evidence="4">
    <location>
        <position position="269"/>
    </location>
</feature>
<gene>
    <name evidence="7" type="ORF">EGH21_23495</name>
</gene>
<evidence type="ECO:0000256" key="1">
    <source>
        <dbReference type="ARBA" id="ARBA00009986"/>
    </source>
</evidence>
<name>A0AAW4PZI0_9EURY</name>
<dbReference type="InterPro" id="IPR016161">
    <property type="entry name" value="Ald_DH/histidinol_DH"/>
</dbReference>
<protein>
    <submittedName>
        <fullName evidence="7">Aldehyde dehydrogenase family protein</fullName>
    </submittedName>
</protein>
<keyword evidence="8" id="KW-1185">Reference proteome</keyword>
<dbReference type="Gene3D" id="3.40.605.10">
    <property type="entry name" value="Aldehyde Dehydrogenase, Chain A, domain 1"/>
    <property type="match status" value="1"/>
</dbReference>